<evidence type="ECO:0000256" key="5">
    <source>
        <dbReference type="ARBA" id="ARBA00022989"/>
    </source>
</evidence>
<keyword evidence="5 7" id="KW-1133">Transmembrane helix</keyword>
<evidence type="ECO:0000256" key="4">
    <source>
        <dbReference type="ARBA" id="ARBA00022692"/>
    </source>
</evidence>
<organism evidence="10 11">
    <name type="scientific">Brachybacterium alimentarium</name>
    <dbReference type="NCBI Taxonomy" id="47845"/>
    <lineage>
        <taxon>Bacteria</taxon>
        <taxon>Bacillati</taxon>
        <taxon>Actinomycetota</taxon>
        <taxon>Actinomycetes</taxon>
        <taxon>Micrococcales</taxon>
        <taxon>Dermabacteraceae</taxon>
        <taxon>Brachybacterium</taxon>
    </lineage>
</organism>
<feature type="transmembrane region" description="Helical" evidence="7">
    <location>
        <begin position="296"/>
        <end position="319"/>
    </location>
</feature>
<evidence type="ECO:0000259" key="9">
    <source>
        <dbReference type="PROSITE" id="PS50928"/>
    </source>
</evidence>
<proteinExistence type="inferred from homology"/>
<feature type="transmembrane region" description="Helical" evidence="7">
    <location>
        <begin position="130"/>
        <end position="154"/>
    </location>
</feature>
<feature type="region of interest" description="Disordered" evidence="8">
    <location>
        <begin position="1"/>
        <end position="49"/>
    </location>
</feature>
<keyword evidence="2 7" id="KW-0813">Transport</keyword>
<dbReference type="Pfam" id="PF00528">
    <property type="entry name" value="BPD_transp_1"/>
    <property type="match status" value="1"/>
</dbReference>
<dbReference type="AlphaFoldDB" id="A0A2A3YGS0"/>
<keyword evidence="11" id="KW-1185">Reference proteome</keyword>
<dbReference type="InterPro" id="IPR050366">
    <property type="entry name" value="BP-dependent_transpt_permease"/>
</dbReference>
<keyword evidence="3" id="KW-1003">Cell membrane</keyword>
<evidence type="ECO:0000256" key="1">
    <source>
        <dbReference type="ARBA" id="ARBA00004651"/>
    </source>
</evidence>
<feature type="transmembrane region" description="Helical" evidence="7">
    <location>
        <begin position="174"/>
        <end position="202"/>
    </location>
</feature>
<comment type="similarity">
    <text evidence="7">Belongs to the binding-protein-dependent transport system permease family.</text>
</comment>
<reference evidence="10 11" key="1">
    <citation type="journal article" date="2017" name="Elife">
        <title>Extensive horizontal gene transfer in cheese-associated bacteria.</title>
        <authorList>
            <person name="Bonham K.S."/>
            <person name="Wolfe B.E."/>
            <person name="Dutton R.J."/>
        </authorList>
    </citation>
    <scope>NUCLEOTIDE SEQUENCE [LARGE SCALE GENOMIC DNA]</scope>
    <source>
        <strain evidence="10 11">341_9</strain>
    </source>
</reference>
<dbReference type="SUPFAM" id="SSF161098">
    <property type="entry name" value="MetI-like"/>
    <property type="match status" value="1"/>
</dbReference>
<dbReference type="Pfam" id="PF12911">
    <property type="entry name" value="OppC_N"/>
    <property type="match status" value="1"/>
</dbReference>
<evidence type="ECO:0000313" key="11">
    <source>
        <dbReference type="Proteomes" id="UP000218598"/>
    </source>
</evidence>
<dbReference type="PANTHER" id="PTHR43386">
    <property type="entry name" value="OLIGOPEPTIDE TRANSPORT SYSTEM PERMEASE PROTEIN APPC"/>
    <property type="match status" value="1"/>
</dbReference>
<evidence type="ECO:0000256" key="3">
    <source>
        <dbReference type="ARBA" id="ARBA00022475"/>
    </source>
</evidence>
<feature type="transmembrane region" description="Helical" evidence="7">
    <location>
        <begin position="64"/>
        <end position="85"/>
    </location>
</feature>
<dbReference type="Gene3D" id="1.10.3720.10">
    <property type="entry name" value="MetI-like"/>
    <property type="match status" value="1"/>
</dbReference>
<gene>
    <name evidence="10" type="ORF">CIK66_13805</name>
</gene>
<dbReference type="InterPro" id="IPR035906">
    <property type="entry name" value="MetI-like_sf"/>
</dbReference>
<dbReference type="GO" id="GO:0005886">
    <property type="term" value="C:plasma membrane"/>
    <property type="evidence" value="ECO:0007669"/>
    <property type="project" value="UniProtKB-SubCell"/>
</dbReference>
<protein>
    <submittedName>
        <fullName evidence="10">Peptide ABC transporter permease</fullName>
    </submittedName>
</protein>
<dbReference type="GO" id="GO:0055085">
    <property type="term" value="P:transmembrane transport"/>
    <property type="evidence" value="ECO:0007669"/>
    <property type="project" value="InterPro"/>
</dbReference>
<feature type="compositionally biased region" description="Basic residues" evidence="8">
    <location>
        <begin position="39"/>
        <end position="49"/>
    </location>
</feature>
<name>A0A2A3YGS0_9MICO</name>
<dbReference type="Proteomes" id="UP000218598">
    <property type="component" value="Unassembled WGS sequence"/>
</dbReference>
<dbReference type="PANTHER" id="PTHR43386:SF1">
    <property type="entry name" value="D,D-DIPEPTIDE TRANSPORT SYSTEM PERMEASE PROTEIN DDPC-RELATED"/>
    <property type="match status" value="1"/>
</dbReference>
<evidence type="ECO:0000256" key="6">
    <source>
        <dbReference type="ARBA" id="ARBA00023136"/>
    </source>
</evidence>
<accession>A0A2A3YGS0</accession>
<keyword evidence="6 7" id="KW-0472">Membrane</keyword>
<evidence type="ECO:0000256" key="8">
    <source>
        <dbReference type="SAM" id="MobiDB-lite"/>
    </source>
</evidence>
<sequence length="330" mass="34569">MTSTIPAGGHGKPGATSTGPAGSAETPPETPPGLAVRGRGGRSGRRRRSSLGRQGAAVFFENRLAAVGLLLIVGLVAFSFLGPLLHPTDQVHTDLANAYAAPGVEGYALGTDGVGYDQLGRLMFGGQTSLIVGLAAGLLATAFGTLWGATAGFVGGWVDAVMMRVVDALLSIPALFLFMLIATIITPTVPMLVLTIAAFAWLNPARMIRGDSIALRSRDFIVAMRGMGGGSLRAVRTHVVRNAIGTVIVNATFQIADAILYVAYLSFLGLGVPPPAANWGGMLSSGLSEIYSSHWWLVYPPGILIILLVLSFNFVGDGLRDAFEVRLRKR</sequence>
<evidence type="ECO:0000256" key="2">
    <source>
        <dbReference type="ARBA" id="ARBA00022448"/>
    </source>
</evidence>
<evidence type="ECO:0000313" key="10">
    <source>
        <dbReference type="EMBL" id="PCC38494.1"/>
    </source>
</evidence>
<keyword evidence="4 7" id="KW-0812">Transmembrane</keyword>
<dbReference type="InterPro" id="IPR000515">
    <property type="entry name" value="MetI-like"/>
</dbReference>
<comment type="subcellular location">
    <subcellularLocation>
        <location evidence="1 7">Cell membrane</location>
        <topology evidence="1 7">Multi-pass membrane protein</topology>
    </subcellularLocation>
</comment>
<dbReference type="OrthoDB" id="9812701at2"/>
<dbReference type="EMBL" id="NRGR01000022">
    <property type="protein sequence ID" value="PCC38494.1"/>
    <property type="molecule type" value="Genomic_DNA"/>
</dbReference>
<feature type="domain" description="ABC transmembrane type-1" evidence="9">
    <location>
        <begin position="126"/>
        <end position="316"/>
    </location>
</feature>
<comment type="caution">
    <text evidence="10">The sequence shown here is derived from an EMBL/GenBank/DDBJ whole genome shotgun (WGS) entry which is preliminary data.</text>
</comment>
<dbReference type="PROSITE" id="PS50928">
    <property type="entry name" value="ABC_TM1"/>
    <property type="match status" value="1"/>
</dbReference>
<evidence type="ECO:0000256" key="7">
    <source>
        <dbReference type="RuleBase" id="RU363032"/>
    </source>
</evidence>
<dbReference type="InterPro" id="IPR025966">
    <property type="entry name" value="OppC_N"/>
</dbReference>